<dbReference type="Proteomes" id="UP000007797">
    <property type="component" value="Unassembled WGS sequence"/>
</dbReference>
<dbReference type="KEGG" id="dfa:DFA_01154"/>
<feature type="transmembrane region" description="Helical" evidence="2">
    <location>
        <begin position="40"/>
        <end position="59"/>
    </location>
</feature>
<dbReference type="PANTHER" id="PTHR48081:SF33">
    <property type="entry name" value="KYNURENINE FORMAMIDASE"/>
    <property type="match status" value="1"/>
</dbReference>
<dbReference type="Gene3D" id="3.40.50.1820">
    <property type="entry name" value="alpha/beta hydrolase"/>
    <property type="match status" value="1"/>
</dbReference>
<dbReference type="InterPro" id="IPR029058">
    <property type="entry name" value="AB_hydrolase_fold"/>
</dbReference>
<evidence type="ECO:0000259" key="3">
    <source>
        <dbReference type="Pfam" id="PF20434"/>
    </source>
</evidence>
<keyword evidence="1" id="KW-0378">Hydrolase</keyword>
<evidence type="ECO:0000256" key="1">
    <source>
        <dbReference type="ARBA" id="ARBA00022801"/>
    </source>
</evidence>
<keyword evidence="2" id="KW-0472">Membrane</keyword>
<dbReference type="GeneID" id="14873493"/>
<dbReference type="OMA" id="MDHYQHE"/>
<protein>
    <recommendedName>
        <fullName evidence="3">BD-FAE-like domain-containing protein</fullName>
    </recommendedName>
</protein>
<dbReference type="InterPro" id="IPR049492">
    <property type="entry name" value="BD-FAE-like_dom"/>
</dbReference>
<dbReference type="AlphaFoldDB" id="F4PR74"/>
<accession>F4PR74</accession>
<organism evidence="4 5">
    <name type="scientific">Cavenderia fasciculata</name>
    <name type="common">Slime mold</name>
    <name type="synonym">Dictyostelium fasciculatum</name>
    <dbReference type="NCBI Taxonomy" id="261658"/>
    <lineage>
        <taxon>Eukaryota</taxon>
        <taxon>Amoebozoa</taxon>
        <taxon>Evosea</taxon>
        <taxon>Eumycetozoa</taxon>
        <taxon>Dictyostelia</taxon>
        <taxon>Acytosteliales</taxon>
        <taxon>Cavenderiaceae</taxon>
        <taxon>Cavenderia</taxon>
    </lineage>
</organism>
<gene>
    <name evidence="4" type="ORF">DFA_01154</name>
</gene>
<dbReference type="ESTHER" id="9myce-f4pr74">
    <property type="family name" value="BD-FAE"/>
</dbReference>
<keyword evidence="5" id="KW-1185">Reference proteome</keyword>
<sequence length="369" mass="41867">MSLVSDHDVMDKELLVKYKQVAKSKIQKFFITTKLVIGNILFYLECWSIAIRSILYYFFVGTKSNRIIKDIKYSAKRPRNVCDVYLPKKSETSVTTKIRPCLVFVHGGSWGYGDKIQYILLGKQLSDRGIIVVVCNYTLYPKGTVTEMVDDVEQLLVHVKNHVHEYGGTPDNIHLAGHSAGAHITALYVCTRLIEHPSSTAVPSAPSIRSFIGMGGVYDISDHFIHESKRGLEHVSPMRPACKGPSKFKQYSPCHLLELHEEKSLTLPCNIFLLHGELDKTVPISSAEKFEYIISTRFKSNNTRKDSPYRYIFNRYPNVGHIDLVFGIYDDNAPINVDGIDYNTSTSPDMKSTKKSVLQDIIRLIDRRT</sequence>
<dbReference type="RefSeq" id="XP_004359124.1">
    <property type="nucleotide sequence ID" value="XM_004359067.1"/>
</dbReference>
<proteinExistence type="predicted"/>
<reference evidence="5" key="1">
    <citation type="journal article" date="2011" name="Genome Res.">
        <title>Phylogeny-wide analysis of social amoeba genomes highlights ancient origins for complex intercellular communication.</title>
        <authorList>
            <person name="Heidel A.J."/>
            <person name="Lawal H.M."/>
            <person name="Felder M."/>
            <person name="Schilde C."/>
            <person name="Helps N.R."/>
            <person name="Tunggal B."/>
            <person name="Rivero F."/>
            <person name="John U."/>
            <person name="Schleicher M."/>
            <person name="Eichinger L."/>
            <person name="Platzer M."/>
            <person name="Noegel A.A."/>
            <person name="Schaap P."/>
            <person name="Gloeckner G."/>
        </authorList>
    </citation>
    <scope>NUCLEOTIDE SEQUENCE [LARGE SCALE GENOMIC DNA]</scope>
    <source>
        <strain evidence="5">SH3</strain>
    </source>
</reference>
<dbReference type="InterPro" id="IPR050300">
    <property type="entry name" value="GDXG_lipolytic_enzyme"/>
</dbReference>
<evidence type="ECO:0000313" key="4">
    <source>
        <dbReference type="EMBL" id="EGG21274.1"/>
    </source>
</evidence>
<evidence type="ECO:0000313" key="5">
    <source>
        <dbReference type="Proteomes" id="UP000007797"/>
    </source>
</evidence>
<keyword evidence="2" id="KW-0812">Transmembrane</keyword>
<dbReference type="SUPFAM" id="SSF53474">
    <property type="entry name" value="alpha/beta-Hydrolases"/>
    <property type="match status" value="1"/>
</dbReference>
<evidence type="ECO:0000256" key="2">
    <source>
        <dbReference type="SAM" id="Phobius"/>
    </source>
</evidence>
<dbReference type="OrthoDB" id="6495301at2759"/>
<keyword evidence="2" id="KW-1133">Transmembrane helix</keyword>
<dbReference type="GO" id="GO:0004061">
    <property type="term" value="F:arylformamidase activity"/>
    <property type="evidence" value="ECO:0007669"/>
    <property type="project" value="TreeGrafter"/>
</dbReference>
<dbReference type="STRING" id="1054147.F4PR74"/>
<dbReference type="EMBL" id="GL883010">
    <property type="protein sequence ID" value="EGG21274.1"/>
    <property type="molecule type" value="Genomic_DNA"/>
</dbReference>
<name>F4PR74_CACFS</name>
<dbReference type="PANTHER" id="PTHR48081">
    <property type="entry name" value="AB HYDROLASE SUPERFAMILY PROTEIN C4A8.06C"/>
    <property type="match status" value="1"/>
</dbReference>
<dbReference type="Pfam" id="PF20434">
    <property type="entry name" value="BD-FAE"/>
    <property type="match status" value="1"/>
</dbReference>
<feature type="domain" description="BD-FAE-like" evidence="3">
    <location>
        <begin position="83"/>
        <end position="290"/>
    </location>
</feature>